<reference evidence="1 2" key="1">
    <citation type="submission" date="2021-06" db="EMBL/GenBank/DDBJ databases">
        <title>Caerostris extrusa draft genome.</title>
        <authorList>
            <person name="Kono N."/>
            <person name="Arakawa K."/>
        </authorList>
    </citation>
    <scope>NUCLEOTIDE SEQUENCE [LARGE SCALE GENOMIC DNA]</scope>
</reference>
<dbReference type="EMBL" id="BPLR01006149">
    <property type="protein sequence ID" value="GIY07746.1"/>
    <property type="molecule type" value="Genomic_DNA"/>
</dbReference>
<evidence type="ECO:0000313" key="2">
    <source>
        <dbReference type="Proteomes" id="UP001054945"/>
    </source>
</evidence>
<evidence type="ECO:0000313" key="1">
    <source>
        <dbReference type="EMBL" id="GIY07746.1"/>
    </source>
</evidence>
<name>A0AAV4QHC5_CAEEX</name>
<sequence>MVLIFQRGYRKATANNHMLFADTVTYFIVLQRPQDDSNCILQLKNSFIIEDRNKDCKIQRKSLEDSKWTVTWLLVEDIFMVLSNRDLWNYRYLNVTCYATDNYIIL</sequence>
<accession>A0AAV4QHC5</accession>
<dbReference type="Proteomes" id="UP001054945">
    <property type="component" value="Unassembled WGS sequence"/>
</dbReference>
<protein>
    <submittedName>
        <fullName evidence="1">Uncharacterized protein</fullName>
    </submittedName>
</protein>
<keyword evidence="2" id="KW-1185">Reference proteome</keyword>
<comment type="caution">
    <text evidence="1">The sequence shown here is derived from an EMBL/GenBank/DDBJ whole genome shotgun (WGS) entry which is preliminary data.</text>
</comment>
<organism evidence="1 2">
    <name type="scientific">Caerostris extrusa</name>
    <name type="common">Bark spider</name>
    <name type="synonym">Caerostris bankana</name>
    <dbReference type="NCBI Taxonomy" id="172846"/>
    <lineage>
        <taxon>Eukaryota</taxon>
        <taxon>Metazoa</taxon>
        <taxon>Ecdysozoa</taxon>
        <taxon>Arthropoda</taxon>
        <taxon>Chelicerata</taxon>
        <taxon>Arachnida</taxon>
        <taxon>Araneae</taxon>
        <taxon>Araneomorphae</taxon>
        <taxon>Entelegynae</taxon>
        <taxon>Araneoidea</taxon>
        <taxon>Araneidae</taxon>
        <taxon>Caerostris</taxon>
    </lineage>
</organism>
<gene>
    <name evidence="1" type="ORF">CEXT_212691</name>
</gene>
<proteinExistence type="predicted"/>
<dbReference type="AlphaFoldDB" id="A0AAV4QHC5"/>